<evidence type="ECO:0000259" key="1">
    <source>
        <dbReference type="Pfam" id="PF07411"/>
    </source>
</evidence>
<keyword evidence="3" id="KW-1185">Reference proteome</keyword>
<dbReference type="InterPro" id="IPR010879">
    <property type="entry name" value="DUF1508"/>
</dbReference>
<dbReference type="KEGG" id="haad:MW046_06700"/>
<dbReference type="Gene3D" id="3.30.160.160">
    <property type="entry name" value="YegP-like"/>
    <property type="match status" value="1"/>
</dbReference>
<protein>
    <submittedName>
        <fullName evidence="2">DUF1508 domain-containing protein</fullName>
    </submittedName>
</protein>
<accession>A0A8U0A0S3</accession>
<dbReference type="AlphaFoldDB" id="A0A8U0A0S3"/>
<gene>
    <name evidence="2" type="ORF">MW046_06700</name>
</gene>
<dbReference type="Proteomes" id="UP000831768">
    <property type="component" value="Chromosome"/>
</dbReference>
<reference evidence="2" key="1">
    <citation type="submission" date="2022-04" db="EMBL/GenBank/DDBJ databases">
        <title>Halocatena sp. nov., isolated from a salt lake.</title>
        <authorList>
            <person name="Cui H.-L."/>
        </authorList>
    </citation>
    <scope>NUCLEOTIDE SEQUENCE</scope>
    <source>
        <strain evidence="2">AD-1</strain>
    </source>
</reference>
<evidence type="ECO:0000313" key="2">
    <source>
        <dbReference type="EMBL" id="UPM41683.1"/>
    </source>
</evidence>
<sequence length="62" mass="6697">MPAQPTFELYQDTIGEWRWRLVASNGKIIADSGGGYVSKQGAKRGIESVKNNAPTADVVVCD</sequence>
<proteinExistence type="predicted"/>
<dbReference type="RefSeq" id="WP_247992363.1">
    <property type="nucleotide sequence ID" value="NZ_CP096019.1"/>
</dbReference>
<feature type="domain" description="DUF1508" evidence="1">
    <location>
        <begin position="13"/>
        <end position="59"/>
    </location>
</feature>
<name>A0A8U0A0S3_9EURY</name>
<dbReference type="EMBL" id="CP096019">
    <property type="protein sequence ID" value="UPM41683.1"/>
    <property type="molecule type" value="Genomic_DNA"/>
</dbReference>
<dbReference type="GeneID" id="71927721"/>
<dbReference type="Pfam" id="PF07411">
    <property type="entry name" value="DUF1508"/>
    <property type="match status" value="1"/>
</dbReference>
<dbReference type="SUPFAM" id="SSF160113">
    <property type="entry name" value="YegP-like"/>
    <property type="match status" value="1"/>
</dbReference>
<organism evidence="2 3">
    <name type="scientific">Halocatena salina</name>
    <dbReference type="NCBI Taxonomy" id="2934340"/>
    <lineage>
        <taxon>Archaea</taxon>
        <taxon>Methanobacteriati</taxon>
        <taxon>Methanobacteriota</taxon>
        <taxon>Stenosarchaea group</taxon>
        <taxon>Halobacteria</taxon>
        <taxon>Halobacteriales</taxon>
        <taxon>Natronomonadaceae</taxon>
        <taxon>Halocatena</taxon>
    </lineage>
</organism>
<dbReference type="NCBIfam" id="NF041908">
    <property type="entry name" value="HVO_2922"/>
    <property type="match status" value="1"/>
</dbReference>
<dbReference type="InterPro" id="IPR036913">
    <property type="entry name" value="YegP-like_sf"/>
</dbReference>
<evidence type="ECO:0000313" key="3">
    <source>
        <dbReference type="Proteomes" id="UP000831768"/>
    </source>
</evidence>